<dbReference type="SUPFAM" id="SSF55961">
    <property type="entry name" value="Bet v1-like"/>
    <property type="match status" value="1"/>
</dbReference>
<dbReference type="AlphaFoldDB" id="A0A2A2F615"/>
<dbReference type="InterPro" id="IPR002913">
    <property type="entry name" value="START_lipid-bd_dom"/>
</dbReference>
<dbReference type="Pfam" id="PF01852">
    <property type="entry name" value="START"/>
    <property type="match status" value="1"/>
</dbReference>
<accession>A0A2A2F615</accession>
<name>A0A2A2F615_9GAMM</name>
<reference evidence="3 4" key="1">
    <citation type="submission" date="2017-08" db="EMBL/GenBank/DDBJ databases">
        <title>Halovibrio sewagensis sp. nov., isolated from wastewater of high salinity.</title>
        <authorList>
            <person name="Dong X."/>
            <person name="Zhang G."/>
        </authorList>
    </citation>
    <scope>NUCLEOTIDE SEQUENCE [LARGE SCALE GENOMIC DNA]</scope>
    <source>
        <strain evidence="3 4">YL5-2</strain>
    </source>
</reference>
<keyword evidence="4" id="KW-1185">Reference proteome</keyword>
<dbReference type="PANTHER" id="PTHR19308">
    <property type="entry name" value="PHOSPHATIDYLCHOLINE TRANSFER PROTEIN"/>
    <property type="match status" value="1"/>
</dbReference>
<sequence>MLRRNRQTRSGAPVTMRVPSHCPDAPMRTVLTALQTLVLLLTTVSLHAEVPTDDENWEKAVDSDGIEVHTRNLENSRIDAFRAETVLDAPLEAVMAVMANPESCMEWVHQCSHAENLEGGSFRDRYAYSINDMPWPVSDRDYVLHITTHTGDSRDHIIIEMESVDGRVEKKDGYVRMPESSTVYEFFREGGNRTRIVWYQHAAPGGSLPNWLVNRLATDIPYESLRTLNGVVQKERYQGHELAFDEEGRLVDVIPPEEDAPPDSEPKPDAKEG</sequence>
<protein>
    <submittedName>
        <fullName evidence="3">Lipid-binding protein</fullName>
    </submittedName>
</protein>
<dbReference type="GO" id="GO:0005737">
    <property type="term" value="C:cytoplasm"/>
    <property type="evidence" value="ECO:0007669"/>
    <property type="project" value="UniProtKB-ARBA"/>
</dbReference>
<evidence type="ECO:0000313" key="3">
    <source>
        <dbReference type="EMBL" id="PAU80045.1"/>
    </source>
</evidence>
<dbReference type="GO" id="GO:0008289">
    <property type="term" value="F:lipid binding"/>
    <property type="evidence" value="ECO:0007669"/>
    <property type="project" value="InterPro"/>
</dbReference>
<organism evidence="3 4">
    <name type="scientific">Halovibrio salipaludis</name>
    <dbReference type="NCBI Taxonomy" id="2032626"/>
    <lineage>
        <taxon>Bacteria</taxon>
        <taxon>Pseudomonadati</taxon>
        <taxon>Pseudomonadota</taxon>
        <taxon>Gammaproteobacteria</taxon>
        <taxon>Oceanospirillales</taxon>
        <taxon>Halomonadaceae</taxon>
        <taxon>Halovibrio</taxon>
    </lineage>
</organism>
<gene>
    <name evidence="3" type="ORF">CK501_10350</name>
</gene>
<comment type="caution">
    <text evidence="3">The sequence shown here is derived from an EMBL/GenBank/DDBJ whole genome shotgun (WGS) entry which is preliminary data.</text>
</comment>
<feature type="region of interest" description="Disordered" evidence="1">
    <location>
        <begin position="247"/>
        <end position="273"/>
    </location>
</feature>
<dbReference type="PROSITE" id="PS50848">
    <property type="entry name" value="START"/>
    <property type="match status" value="1"/>
</dbReference>
<dbReference type="SMART" id="SM00234">
    <property type="entry name" value="START"/>
    <property type="match status" value="1"/>
</dbReference>
<dbReference type="PANTHER" id="PTHR19308:SF14">
    <property type="entry name" value="START DOMAIN-CONTAINING PROTEIN"/>
    <property type="match status" value="1"/>
</dbReference>
<dbReference type="InterPro" id="IPR051213">
    <property type="entry name" value="START_lipid_transfer"/>
</dbReference>
<evidence type="ECO:0000256" key="1">
    <source>
        <dbReference type="SAM" id="MobiDB-lite"/>
    </source>
</evidence>
<dbReference type="CDD" id="cd08876">
    <property type="entry name" value="START_1"/>
    <property type="match status" value="1"/>
</dbReference>
<dbReference type="EMBL" id="NSKD01000004">
    <property type="protein sequence ID" value="PAU80045.1"/>
    <property type="molecule type" value="Genomic_DNA"/>
</dbReference>
<dbReference type="InterPro" id="IPR023393">
    <property type="entry name" value="START-like_dom_sf"/>
</dbReference>
<feature type="compositionally biased region" description="Basic and acidic residues" evidence="1">
    <location>
        <begin position="264"/>
        <end position="273"/>
    </location>
</feature>
<feature type="domain" description="START" evidence="2">
    <location>
        <begin position="52"/>
        <end position="237"/>
    </location>
</feature>
<dbReference type="Proteomes" id="UP000218896">
    <property type="component" value="Unassembled WGS sequence"/>
</dbReference>
<dbReference type="InterPro" id="IPR028347">
    <property type="entry name" value="START_dom_prot"/>
</dbReference>
<evidence type="ECO:0000313" key="4">
    <source>
        <dbReference type="Proteomes" id="UP000218896"/>
    </source>
</evidence>
<dbReference type="Gene3D" id="3.30.530.20">
    <property type="match status" value="1"/>
</dbReference>
<evidence type="ECO:0000259" key="2">
    <source>
        <dbReference type="PROSITE" id="PS50848"/>
    </source>
</evidence>
<proteinExistence type="predicted"/>